<dbReference type="RefSeq" id="WP_347324408.1">
    <property type="nucleotide sequence ID" value="NZ_JBCGUH010000003.1"/>
</dbReference>
<accession>A0ABW4RF17</accession>
<dbReference type="PANTHER" id="PTHR32089">
    <property type="entry name" value="METHYL-ACCEPTING CHEMOTAXIS PROTEIN MCPB"/>
    <property type="match status" value="1"/>
</dbReference>
<evidence type="ECO:0000256" key="1">
    <source>
        <dbReference type="ARBA" id="ARBA00023224"/>
    </source>
</evidence>
<keyword evidence="1 2" id="KW-0807">Transducer</keyword>
<feature type="domain" description="Methyl-accepting transducer" evidence="3">
    <location>
        <begin position="154"/>
        <end position="282"/>
    </location>
</feature>
<sequence>MSMIEALIQTIPFFTKALRESVTISLYDKSHIIFYQQIGNFDLGFKTGDPVAPGFENFAMVADKRNPSSIDLPAEMFGTPLVGIVVPVHENGELVAVFGIYYEQTNEQNLNQLVSDSHSISQNLVDMVQHIASHAQQLQATSEQILDNSRITVEKSSKINEVATLIKEISEQTNLLGLNAAIEAARVGELGAGFGVVATEVRKLSVNAKQATGDIESALRDVQDSIRKMEREIEQITSSSKEQALLVSSFTDVIDRLQSASASMQDISDNMYYYNSLPNKNK</sequence>
<dbReference type="SUPFAM" id="SSF58104">
    <property type="entry name" value="Methyl-accepting chemotaxis protein (MCP) signaling domain"/>
    <property type="match status" value="1"/>
</dbReference>
<comment type="caution">
    <text evidence="4">The sequence shown here is derived from an EMBL/GenBank/DDBJ whole genome shotgun (WGS) entry which is preliminary data.</text>
</comment>
<evidence type="ECO:0000313" key="5">
    <source>
        <dbReference type="Proteomes" id="UP001597233"/>
    </source>
</evidence>
<dbReference type="PROSITE" id="PS50111">
    <property type="entry name" value="CHEMOTAXIS_TRANSDUC_2"/>
    <property type="match status" value="1"/>
</dbReference>
<gene>
    <name evidence="4" type="ORF">ACFSC9_04425</name>
</gene>
<dbReference type="Proteomes" id="UP001597233">
    <property type="component" value="Unassembled WGS sequence"/>
</dbReference>
<dbReference type="Gene3D" id="1.10.287.950">
    <property type="entry name" value="Methyl-accepting chemotaxis protein"/>
    <property type="match status" value="1"/>
</dbReference>
<protein>
    <submittedName>
        <fullName evidence="4">Methyl-accepting chemotaxis protein</fullName>
    </submittedName>
</protein>
<dbReference type="SMART" id="SM00283">
    <property type="entry name" value="MA"/>
    <property type="match status" value="1"/>
</dbReference>
<dbReference type="Pfam" id="PF00015">
    <property type="entry name" value="MCPsignal"/>
    <property type="match status" value="1"/>
</dbReference>
<evidence type="ECO:0000256" key="2">
    <source>
        <dbReference type="PROSITE-ProRule" id="PRU00284"/>
    </source>
</evidence>
<dbReference type="EMBL" id="JBHUEH010000010">
    <property type="protein sequence ID" value="MFD1884762.1"/>
    <property type="molecule type" value="Genomic_DNA"/>
</dbReference>
<dbReference type="PANTHER" id="PTHR32089:SF112">
    <property type="entry name" value="LYSOZYME-LIKE PROTEIN-RELATED"/>
    <property type="match status" value="1"/>
</dbReference>
<proteinExistence type="predicted"/>
<dbReference type="InterPro" id="IPR004089">
    <property type="entry name" value="MCPsignal_dom"/>
</dbReference>
<keyword evidence="5" id="KW-1185">Reference proteome</keyword>
<name>A0ABW4RF17_9BACL</name>
<evidence type="ECO:0000313" key="4">
    <source>
        <dbReference type="EMBL" id="MFD1884762.1"/>
    </source>
</evidence>
<reference evidence="5" key="1">
    <citation type="journal article" date="2019" name="Int. J. Syst. Evol. Microbiol.">
        <title>The Global Catalogue of Microorganisms (GCM) 10K type strain sequencing project: providing services to taxonomists for standard genome sequencing and annotation.</title>
        <authorList>
            <consortium name="The Broad Institute Genomics Platform"/>
            <consortium name="The Broad Institute Genome Sequencing Center for Infectious Disease"/>
            <person name="Wu L."/>
            <person name="Ma J."/>
        </authorList>
    </citation>
    <scope>NUCLEOTIDE SEQUENCE [LARGE SCALE GENOMIC DNA]</scope>
    <source>
        <strain evidence="5">CCUG 54950</strain>
    </source>
</reference>
<evidence type="ECO:0000259" key="3">
    <source>
        <dbReference type="PROSITE" id="PS50111"/>
    </source>
</evidence>
<organism evidence="4 5">
    <name type="scientific">Paenibacillus wenxiniae</name>
    <dbReference type="NCBI Taxonomy" id="1636843"/>
    <lineage>
        <taxon>Bacteria</taxon>
        <taxon>Bacillati</taxon>
        <taxon>Bacillota</taxon>
        <taxon>Bacilli</taxon>
        <taxon>Bacillales</taxon>
        <taxon>Paenibacillaceae</taxon>
        <taxon>Paenibacillus</taxon>
    </lineage>
</organism>